<evidence type="ECO:0000256" key="1">
    <source>
        <dbReference type="SAM" id="MobiDB-lite"/>
    </source>
</evidence>
<evidence type="ECO:0000313" key="3">
    <source>
        <dbReference type="Proteomes" id="UP001595453"/>
    </source>
</evidence>
<accession>A0ABV7CIM8</accession>
<evidence type="ECO:0000313" key="2">
    <source>
        <dbReference type="EMBL" id="MFC3032519.1"/>
    </source>
</evidence>
<organism evidence="2 3">
    <name type="scientific">Pseudoalteromonas fenneropenaei</name>
    <dbReference type="NCBI Taxonomy" id="1737459"/>
    <lineage>
        <taxon>Bacteria</taxon>
        <taxon>Pseudomonadati</taxon>
        <taxon>Pseudomonadota</taxon>
        <taxon>Gammaproteobacteria</taxon>
        <taxon>Alteromonadales</taxon>
        <taxon>Pseudoalteromonadaceae</taxon>
        <taxon>Pseudoalteromonas</taxon>
    </lineage>
</organism>
<feature type="compositionally biased region" description="Polar residues" evidence="1">
    <location>
        <begin position="24"/>
        <end position="33"/>
    </location>
</feature>
<sequence>MQLSIVSGQHTYQVRPQQKPVDASSRQQNTQQLDAEKHYVRSSDKAVALLDAQQQDKRSAIYDQPNFKNGVAISAYKNVANDARRQEIRSLIGVDLFA</sequence>
<feature type="compositionally biased region" description="Polar residues" evidence="1">
    <location>
        <begin position="1"/>
        <end position="16"/>
    </location>
</feature>
<protein>
    <submittedName>
        <fullName evidence="2">Uncharacterized protein</fullName>
    </submittedName>
</protein>
<proteinExistence type="predicted"/>
<reference evidence="3" key="1">
    <citation type="journal article" date="2019" name="Int. J. Syst. Evol. Microbiol.">
        <title>The Global Catalogue of Microorganisms (GCM) 10K type strain sequencing project: providing services to taxonomists for standard genome sequencing and annotation.</title>
        <authorList>
            <consortium name="The Broad Institute Genomics Platform"/>
            <consortium name="The Broad Institute Genome Sequencing Center for Infectious Disease"/>
            <person name="Wu L."/>
            <person name="Ma J."/>
        </authorList>
    </citation>
    <scope>NUCLEOTIDE SEQUENCE [LARGE SCALE GENOMIC DNA]</scope>
    <source>
        <strain evidence="3">KCTC 42730</strain>
    </source>
</reference>
<comment type="caution">
    <text evidence="2">The sequence shown here is derived from an EMBL/GenBank/DDBJ whole genome shotgun (WGS) entry which is preliminary data.</text>
</comment>
<gene>
    <name evidence="2" type="ORF">ACFOEE_08315</name>
</gene>
<name>A0ABV7CIM8_9GAMM</name>
<keyword evidence="3" id="KW-1185">Reference proteome</keyword>
<dbReference type="RefSeq" id="WP_377123109.1">
    <property type="nucleotide sequence ID" value="NZ_JBHRSD010000014.1"/>
</dbReference>
<feature type="region of interest" description="Disordered" evidence="1">
    <location>
        <begin position="1"/>
        <end position="39"/>
    </location>
</feature>
<dbReference type="Proteomes" id="UP001595453">
    <property type="component" value="Unassembled WGS sequence"/>
</dbReference>
<dbReference type="EMBL" id="JBHRSD010000014">
    <property type="protein sequence ID" value="MFC3032519.1"/>
    <property type="molecule type" value="Genomic_DNA"/>
</dbReference>